<gene>
    <name evidence="10" type="ORF">ABIE13_003500</name>
</gene>
<comment type="caution">
    <text evidence="10">The sequence shown here is derived from an EMBL/GenBank/DDBJ whole genome shotgun (WGS) entry which is preliminary data.</text>
</comment>
<dbReference type="Pfam" id="PF03167">
    <property type="entry name" value="UDG"/>
    <property type="match status" value="1"/>
</dbReference>
<sequence>MMLLDDRQRAMLAEMGVRVWAPKAAPPLPPVAADTLQVPAVPGSSSAKAPAPLLAHEKPAAKAVQQERATSSEQQLRQVPVTAPPAPARPPVSPDGVERMDWPELEATVASCRACGLCDGRTQTVFGVGSHHANWMVVGEAPGENEDRQGEPFVGQAGKLLDNMLAAINLSRKAGNPADDLSEKPATTAKGAKESVYIANVLKCRPPGNRNPQPEEIAQCEPYLRRQVALVRPKIILAMGRFAVQSLLQSSEPIGRLRGRVHHYEGVPVVVTYHPAYLLRALPEKAKAWDDLCLALEVAQGEPAL</sequence>
<name>A0ABV2QBH2_9BURK</name>
<feature type="compositionally biased region" description="Pro residues" evidence="8">
    <location>
        <begin position="82"/>
        <end position="93"/>
    </location>
</feature>
<dbReference type="EMBL" id="JBEPSH010000006">
    <property type="protein sequence ID" value="MET4578384.1"/>
    <property type="molecule type" value="Genomic_DNA"/>
</dbReference>
<evidence type="ECO:0000256" key="2">
    <source>
        <dbReference type="ARBA" id="ARBA00022723"/>
    </source>
</evidence>
<protein>
    <submittedName>
        <fullName evidence="10">Uracil-DNA glycosylase</fullName>
        <ecNumber evidence="10">3.2.2.27</ecNumber>
    </submittedName>
</protein>
<feature type="compositionally biased region" description="Polar residues" evidence="8">
    <location>
        <begin position="67"/>
        <end position="77"/>
    </location>
</feature>
<organism evidence="10 11">
    <name type="scientific">Ottowia thiooxydans</name>
    <dbReference type="NCBI Taxonomy" id="219182"/>
    <lineage>
        <taxon>Bacteria</taxon>
        <taxon>Pseudomonadati</taxon>
        <taxon>Pseudomonadota</taxon>
        <taxon>Betaproteobacteria</taxon>
        <taxon>Burkholderiales</taxon>
        <taxon>Comamonadaceae</taxon>
        <taxon>Ottowia</taxon>
    </lineage>
</organism>
<dbReference type="InterPro" id="IPR051536">
    <property type="entry name" value="UDG_Type-4/5"/>
</dbReference>
<dbReference type="CDD" id="cd10030">
    <property type="entry name" value="UDG-F4_TTUDGA_SPO1dp_like"/>
    <property type="match status" value="1"/>
</dbReference>
<dbReference type="Proteomes" id="UP001549320">
    <property type="component" value="Unassembled WGS sequence"/>
</dbReference>
<keyword evidence="3" id="KW-0227">DNA damage</keyword>
<dbReference type="SUPFAM" id="SSF52141">
    <property type="entry name" value="Uracil-DNA glycosylase-like"/>
    <property type="match status" value="1"/>
</dbReference>
<evidence type="ECO:0000256" key="8">
    <source>
        <dbReference type="SAM" id="MobiDB-lite"/>
    </source>
</evidence>
<keyword evidence="4 10" id="KW-0378">Hydrolase</keyword>
<dbReference type="SMART" id="SM00987">
    <property type="entry name" value="UreE_C"/>
    <property type="match status" value="1"/>
</dbReference>
<feature type="region of interest" description="Disordered" evidence="8">
    <location>
        <begin position="40"/>
        <end position="95"/>
    </location>
</feature>
<dbReference type="GO" id="GO:0004844">
    <property type="term" value="F:uracil DNA N-glycosylase activity"/>
    <property type="evidence" value="ECO:0007669"/>
    <property type="project" value="UniProtKB-EC"/>
</dbReference>
<dbReference type="PANTHER" id="PTHR33693:SF1">
    <property type="entry name" value="TYPE-4 URACIL-DNA GLYCOSYLASE"/>
    <property type="match status" value="1"/>
</dbReference>
<dbReference type="Gene3D" id="3.40.470.10">
    <property type="entry name" value="Uracil-DNA glycosylase-like domain"/>
    <property type="match status" value="1"/>
</dbReference>
<keyword evidence="6" id="KW-0411">Iron-sulfur</keyword>
<evidence type="ECO:0000256" key="3">
    <source>
        <dbReference type="ARBA" id="ARBA00022763"/>
    </source>
</evidence>
<evidence type="ECO:0000256" key="6">
    <source>
        <dbReference type="ARBA" id="ARBA00023014"/>
    </source>
</evidence>
<keyword evidence="2" id="KW-0479">Metal-binding</keyword>
<keyword evidence="5" id="KW-0408">Iron</keyword>
<dbReference type="InterPro" id="IPR036895">
    <property type="entry name" value="Uracil-DNA_glycosylase-like_sf"/>
</dbReference>
<dbReference type="SMART" id="SM00986">
    <property type="entry name" value="UDG"/>
    <property type="match status" value="1"/>
</dbReference>
<dbReference type="EC" id="3.2.2.27" evidence="10"/>
<keyword evidence="10" id="KW-0326">Glycosidase</keyword>
<keyword evidence="11" id="KW-1185">Reference proteome</keyword>
<evidence type="ECO:0000259" key="9">
    <source>
        <dbReference type="SMART" id="SM00986"/>
    </source>
</evidence>
<dbReference type="PANTHER" id="PTHR33693">
    <property type="entry name" value="TYPE-5 URACIL-DNA GLYCOSYLASE"/>
    <property type="match status" value="1"/>
</dbReference>
<evidence type="ECO:0000256" key="7">
    <source>
        <dbReference type="ARBA" id="ARBA00023204"/>
    </source>
</evidence>
<feature type="domain" description="Uracil-DNA glycosylase-like" evidence="9">
    <location>
        <begin position="126"/>
        <end position="293"/>
    </location>
</feature>
<keyword evidence="1" id="KW-0004">4Fe-4S</keyword>
<evidence type="ECO:0000256" key="1">
    <source>
        <dbReference type="ARBA" id="ARBA00022485"/>
    </source>
</evidence>
<keyword evidence="7" id="KW-0234">DNA repair</keyword>
<evidence type="ECO:0000256" key="5">
    <source>
        <dbReference type="ARBA" id="ARBA00023004"/>
    </source>
</evidence>
<evidence type="ECO:0000313" key="10">
    <source>
        <dbReference type="EMBL" id="MET4578384.1"/>
    </source>
</evidence>
<dbReference type="InterPro" id="IPR005122">
    <property type="entry name" value="Uracil-DNA_glycosylase-like"/>
</dbReference>
<reference evidence="10 11" key="1">
    <citation type="submission" date="2024-06" db="EMBL/GenBank/DDBJ databases">
        <title>Sorghum-associated microbial communities from plants grown in Nebraska, USA.</title>
        <authorList>
            <person name="Schachtman D."/>
        </authorList>
    </citation>
    <scope>NUCLEOTIDE SEQUENCE [LARGE SCALE GENOMIC DNA]</scope>
    <source>
        <strain evidence="10 11">2709</strain>
    </source>
</reference>
<accession>A0ABV2QBH2</accession>
<proteinExistence type="predicted"/>
<evidence type="ECO:0000256" key="4">
    <source>
        <dbReference type="ARBA" id="ARBA00022801"/>
    </source>
</evidence>
<evidence type="ECO:0000313" key="11">
    <source>
        <dbReference type="Proteomes" id="UP001549320"/>
    </source>
</evidence>
<feature type="compositionally biased region" description="Low complexity" evidence="8">
    <location>
        <begin position="40"/>
        <end position="54"/>
    </location>
</feature>